<dbReference type="EMBL" id="CM010723">
    <property type="protein sequence ID" value="RZC77912.1"/>
    <property type="molecule type" value="Genomic_DNA"/>
</dbReference>
<protein>
    <submittedName>
        <fullName evidence="1">Uncharacterized protein</fullName>
    </submittedName>
</protein>
<keyword evidence="2" id="KW-1185">Reference proteome</keyword>
<gene>
    <name evidence="1" type="ORF">C5167_002096</name>
</gene>
<dbReference type="Gramene" id="RZC77912">
    <property type="protein sequence ID" value="RZC77912"/>
    <property type="gene ID" value="C5167_002096"/>
</dbReference>
<accession>A0A4Y7KZV9</accession>
<sequence length="77" mass="9173">MDWYYKLIIIVLSAKDDLYKVRADPNFRNSMSNYPKLIEEAEHVRQVAQQAEETVSKLIRGYTHFKQHEEPNLDSFN</sequence>
<reference evidence="1 2" key="1">
    <citation type="journal article" date="2018" name="Science">
        <title>The opium poppy genome and morphinan production.</title>
        <authorList>
            <person name="Guo L."/>
            <person name="Winzer T."/>
            <person name="Yang X."/>
            <person name="Li Y."/>
            <person name="Ning Z."/>
            <person name="He Z."/>
            <person name="Teodor R."/>
            <person name="Lu Y."/>
            <person name="Bowser T.A."/>
            <person name="Graham I.A."/>
            <person name="Ye K."/>
        </authorList>
    </citation>
    <scope>NUCLEOTIDE SEQUENCE [LARGE SCALE GENOMIC DNA]</scope>
    <source>
        <strain evidence="2">cv. HN1</strain>
        <tissue evidence="1">Leaves</tissue>
    </source>
</reference>
<proteinExistence type="predicted"/>
<evidence type="ECO:0000313" key="1">
    <source>
        <dbReference type="EMBL" id="RZC77912.1"/>
    </source>
</evidence>
<evidence type="ECO:0000313" key="2">
    <source>
        <dbReference type="Proteomes" id="UP000316621"/>
    </source>
</evidence>
<name>A0A4Y7KZV9_PAPSO</name>
<dbReference type="Proteomes" id="UP000316621">
    <property type="component" value="Chromosome 9"/>
</dbReference>
<dbReference type="AlphaFoldDB" id="A0A4Y7KZV9"/>
<organism evidence="1 2">
    <name type="scientific">Papaver somniferum</name>
    <name type="common">Opium poppy</name>
    <dbReference type="NCBI Taxonomy" id="3469"/>
    <lineage>
        <taxon>Eukaryota</taxon>
        <taxon>Viridiplantae</taxon>
        <taxon>Streptophyta</taxon>
        <taxon>Embryophyta</taxon>
        <taxon>Tracheophyta</taxon>
        <taxon>Spermatophyta</taxon>
        <taxon>Magnoliopsida</taxon>
        <taxon>Ranunculales</taxon>
        <taxon>Papaveraceae</taxon>
        <taxon>Papaveroideae</taxon>
        <taxon>Papaver</taxon>
    </lineage>
</organism>